<dbReference type="Proteomes" id="UP000693970">
    <property type="component" value="Unassembled WGS sequence"/>
</dbReference>
<evidence type="ECO:0000313" key="3">
    <source>
        <dbReference type="EMBL" id="KAG7362484.1"/>
    </source>
</evidence>
<reference evidence="2" key="1">
    <citation type="journal article" date="2021" name="Sci. Rep.">
        <title>Diploid genomic architecture of Nitzschia inconspicua, an elite biomass production diatom.</title>
        <authorList>
            <person name="Oliver A."/>
            <person name="Podell S."/>
            <person name="Pinowska A."/>
            <person name="Traller J.C."/>
            <person name="Smith S.R."/>
            <person name="McClure R."/>
            <person name="Beliaev A."/>
            <person name="Bohutskyi P."/>
            <person name="Hill E.A."/>
            <person name="Rabines A."/>
            <person name="Zheng H."/>
            <person name="Allen L.Z."/>
            <person name="Kuo A."/>
            <person name="Grigoriev I.V."/>
            <person name="Allen A.E."/>
            <person name="Hazlebeck D."/>
            <person name="Allen E.E."/>
        </authorList>
    </citation>
    <scope>NUCLEOTIDE SEQUENCE</scope>
    <source>
        <strain evidence="2">Hildebrandi</strain>
    </source>
</reference>
<evidence type="ECO:0000313" key="4">
    <source>
        <dbReference type="Proteomes" id="UP000693970"/>
    </source>
</evidence>
<protein>
    <submittedName>
        <fullName evidence="2">Helicase domain protein</fullName>
    </submittedName>
</protein>
<evidence type="ECO:0000259" key="1">
    <source>
        <dbReference type="Pfam" id="PF03457"/>
    </source>
</evidence>
<gene>
    <name evidence="2" type="ORF">IV203_024825</name>
    <name evidence="3" type="ORF">IV203_025368</name>
</gene>
<dbReference type="PANTHER" id="PTHR33418:SF1">
    <property type="entry name" value="HELICASE-ASSOCIATED DOMAIN-CONTAINING PROTEIN"/>
    <property type="match status" value="1"/>
</dbReference>
<dbReference type="OrthoDB" id="45515at2759"/>
<dbReference type="EMBL" id="JAGRRH010000034">
    <property type="protein sequence ID" value="KAG7339455.1"/>
    <property type="molecule type" value="Genomic_DNA"/>
</dbReference>
<keyword evidence="2" id="KW-0067">ATP-binding</keyword>
<reference evidence="2" key="2">
    <citation type="submission" date="2021-04" db="EMBL/GenBank/DDBJ databases">
        <authorList>
            <person name="Podell S."/>
        </authorList>
    </citation>
    <scope>NUCLEOTIDE SEQUENCE</scope>
    <source>
        <strain evidence="2">Hildebrandi</strain>
    </source>
</reference>
<keyword evidence="2" id="KW-0347">Helicase</keyword>
<dbReference type="GO" id="GO:0004386">
    <property type="term" value="F:helicase activity"/>
    <property type="evidence" value="ECO:0007669"/>
    <property type="project" value="UniProtKB-KW"/>
</dbReference>
<keyword evidence="4" id="KW-1185">Reference proteome</keyword>
<feature type="domain" description="Helicase-associated" evidence="1">
    <location>
        <begin position="225"/>
        <end position="270"/>
    </location>
</feature>
<keyword evidence="2" id="KW-0378">Hydrolase</keyword>
<dbReference type="PANTHER" id="PTHR33418">
    <property type="entry name" value="HELICASE-ASSOCIATED"/>
    <property type="match status" value="1"/>
</dbReference>
<dbReference type="AlphaFoldDB" id="A0A9K3K9E3"/>
<dbReference type="InterPro" id="IPR005114">
    <property type="entry name" value="Helicase_assoc"/>
</dbReference>
<dbReference type="EMBL" id="JAGRRH010000011">
    <property type="protein sequence ID" value="KAG7362484.1"/>
    <property type="molecule type" value="Genomic_DNA"/>
</dbReference>
<keyword evidence="2" id="KW-0547">Nucleotide-binding</keyword>
<name>A0A9K3K9E3_9STRA</name>
<evidence type="ECO:0000313" key="2">
    <source>
        <dbReference type="EMBL" id="KAG7339455.1"/>
    </source>
</evidence>
<proteinExistence type="predicted"/>
<organism evidence="2 4">
    <name type="scientific">Nitzschia inconspicua</name>
    <dbReference type="NCBI Taxonomy" id="303405"/>
    <lineage>
        <taxon>Eukaryota</taxon>
        <taxon>Sar</taxon>
        <taxon>Stramenopiles</taxon>
        <taxon>Ochrophyta</taxon>
        <taxon>Bacillariophyta</taxon>
        <taxon>Bacillariophyceae</taxon>
        <taxon>Bacillariophycidae</taxon>
        <taxon>Bacillariales</taxon>
        <taxon>Bacillariaceae</taxon>
        <taxon>Nitzschia</taxon>
    </lineage>
</organism>
<dbReference type="Pfam" id="PF03457">
    <property type="entry name" value="HA"/>
    <property type="match status" value="3"/>
</dbReference>
<accession>A0A9K3K9E3</accession>
<sequence length="450" mass="53597">MGKQAKKFYEKKWMYRFDAMKKFFKKYNTTKVSQTVSKSYHCSISATLTWAQTQRKSYNHYIRNETSLITAPQIDLLNSIGFAWNVTNKTPHEKWIHEYFKLYWHHLKHNNTVISESSGYNSDFVYWVEVQKRDYMAGKLAQGQIDLMNEVNFDWTLDPVSTWEDMYEQLSEYYIRFGSTLINTYINRELGMWTSELRMLYSKGDLDPIWVAKLNDLKFDWEAVDVNWNAMFDRLVMYKTNHGTVCVPSVSPYDPPLGFWVWKNRRAYRRILTKGKDGISLQNQSAVFEVAQEKASNMFPASIHAARLLKLLEIEFVWSPIDAQWQEMYDKLVAYKKSNGHTWVPRDCLEHPGLGIWVRTQRNRQASMSEARKRALDAIGFVWCQREAKWQEMYHKFIDMQAHNVSDNYGNMHRKDRELNRWIINQRQSNKKGILRNDRFSMLELAGFDW</sequence>
<comment type="caution">
    <text evidence="2">The sequence shown here is derived from an EMBL/GenBank/DDBJ whole genome shotgun (WGS) entry which is preliminary data.</text>
</comment>
<feature type="domain" description="Helicase-associated" evidence="1">
    <location>
        <begin position="322"/>
        <end position="381"/>
    </location>
</feature>
<feature type="domain" description="Helicase-associated" evidence="1">
    <location>
        <begin position="162"/>
        <end position="219"/>
    </location>
</feature>